<evidence type="ECO:0000259" key="5">
    <source>
        <dbReference type="Pfam" id="PF26153"/>
    </source>
</evidence>
<dbReference type="EMBL" id="LSBJ02000001">
    <property type="protein sequence ID" value="OAQ72941.1"/>
    <property type="molecule type" value="Genomic_DNA"/>
</dbReference>
<dbReference type="Proteomes" id="UP000078397">
    <property type="component" value="Unassembled WGS sequence"/>
</dbReference>
<dbReference type="AlphaFoldDB" id="A0A179G6C9"/>
<keyword evidence="7" id="KW-1185">Reference proteome</keyword>
<feature type="compositionally biased region" description="Basic and acidic residues" evidence="1">
    <location>
        <begin position="1"/>
        <end position="27"/>
    </location>
</feature>
<protein>
    <submittedName>
        <fullName evidence="6">Pre-rRNA processing protein</fullName>
    </submittedName>
</protein>
<proteinExistence type="predicted"/>
<evidence type="ECO:0000256" key="2">
    <source>
        <dbReference type="SAM" id="Phobius"/>
    </source>
</evidence>
<feature type="transmembrane region" description="Helical" evidence="2">
    <location>
        <begin position="71"/>
        <end position="91"/>
    </location>
</feature>
<dbReference type="InterPro" id="IPR046368">
    <property type="entry name" value="Tag1"/>
</dbReference>
<evidence type="ECO:0000259" key="4">
    <source>
        <dbReference type="Pfam" id="PF26150"/>
    </source>
</evidence>
<dbReference type="PANTHER" id="PTHR35895:SF3">
    <property type="entry name" value="PRE-RRNA PROCESSING PROTEIN"/>
    <property type="match status" value="1"/>
</dbReference>
<keyword evidence="2" id="KW-0472">Membrane</keyword>
<comment type="caution">
    <text evidence="6">The sequence shown here is derived from an EMBL/GenBank/DDBJ whole genome shotgun (WGS) entry which is preliminary data.</text>
</comment>
<feature type="region of interest" description="Disordered" evidence="1">
    <location>
        <begin position="1"/>
        <end position="65"/>
    </location>
</feature>
<dbReference type="RefSeq" id="XP_018149024.1">
    <property type="nucleotide sequence ID" value="XM_018290668.1"/>
</dbReference>
<feature type="domain" description="Tag1-like fourth Ig-like" evidence="4">
    <location>
        <begin position="583"/>
        <end position="699"/>
    </location>
</feature>
<name>A0A179G6C9_METCM</name>
<dbReference type="Pfam" id="PF22786">
    <property type="entry name" value="Tag1_C"/>
    <property type="match status" value="1"/>
</dbReference>
<dbReference type="Pfam" id="PF26153">
    <property type="entry name" value="LEA-2L_5"/>
    <property type="match status" value="1"/>
</dbReference>
<dbReference type="InterPro" id="IPR055011">
    <property type="entry name" value="Tag1_C"/>
</dbReference>
<evidence type="ECO:0000313" key="6">
    <source>
        <dbReference type="EMBL" id="OAQ72941.1"/>
    </source>
</evidence>
<dbReference type="PANTHER" id="PTHR35895">
    <property type="entry name" value="CHROMOSOME 16, WHOLE GENOME SHOTGUN SEQUENCE"/>
    <property type="match status" value="1"/>
</dbReference>
<reference evidence="6 7" key="1">
    <citation type="journal article" date="2016" name="PLoS Pathog.">
        <title>Biosynthesis of antibiotic leucinostatins in bio-control fungus Purpureocillium lilacinum and their inhibition on phytophthora revealed by genome mining.</title>
        <authorList>
            <person name="Wang G."/>
            <person name="Liu Z."/>
            <person name="Lin R."/>
            <person name="Li E."/>
            <person name="Mao Z."/>
            <person name="Ling J."/>
            <person name="Yang Y."/>
            <person name="Yin W.B."/>
            <person name="Xie B."/>
        </authorList>
    </citation>
    <scope>NUCLEOTIDE SEQUENCE [LARGE SCALE GENOMIC DNA]</scope>
    <source>
        <strain evidence="6">170</strain>
    </source>
</reference>
<keyword evidence="2" id="KW-1133">Transmembrane helix</keyword>
<dbReference type="InterPro" id="IPR059065">
    <property type="entry name" value="Ig_Tag1-like_4th"/>
</dbReference>
<dbReference type="GO" id="GO:0000329">
    <property type="term" value="C:fungal-type vacuole membrane"/>
    <property type="evidence" value="ECO:0007669"/>
    <property type="project" value="InterPro"/>
</dbReference>
<dbReference type="GeneID" id="28854662"/>
<keyword evidence="2" id="KW-0812">Transmembrane</keyword>
<evidence type="ECO:0000259" key="3">
    <source>
        <dbReference type="Pfam" id="PF22786"/>
    </source>
</evidence>
<feature type="compositionally biased region" description="Polar residues" evidence="1">
    <location>
        <begin position="28"/>
        <end position="42"/>
    </location>
</feature>
<sequence>MAADSDERSPLLAAADEHENEIERDLPNESSPLLANRRSSGAGSDHEDHHDTSQPTQKDEAPPRKRRWPSLIAMVILATLVVVVMVLGFVVPPAVQQYIENAVVLEPTDLSIESLTANGVRARMKATFQLDGSRVQDENARRIGRLATGIMRQLGTAETKLRVHLPHYDDALVGTAVLPPITLNLVDGQITHLDFVTDFAPGDTDTMRKVVNEWLKGNLDTLKVTGATAVSLKSGIFPLGTHDVSESMVFEANELPSMPEYTIQNLAFHDVPIGENGQMGVGANVSITAYNEFPIGLTIPSLGFEVLVPNCNSSQSNIKVASAVTSAIEVHPKSNVTVEAEGIVRELPETLTKACPSSELSPLDNFMKRYLHGEDAEVFVRGKAPESGDLPRWIGEFIESITVPIQFPGRSLDNFLRNFSLEDVDFKLPSPFADPNDPDSKPRVSGTVQALAAIPADLNINIEVTSLRANGDLIYKGKKFGRLIIEEWQKATSSIINHPGDEEDLLKVISRIVNAPIDITDSDTFSDIIQQLLFGDEDIILDVNSTVDAKVSTVLGDLIIRGVPATGKVPVKHVPGDTLATLNPQVGEVHILNTSSTGVHLQASVNISNPTPYAASVPYANIHILQDELLIGEAITRNLHFKPGNNTNIIVEATWDPYTFGGEKAHKAARHLLSDYLSGKNTTITLRAHNDTIPTLPIIGEALSKINLTVSTPRLDLPGDGDNGESEGFIRDATFHIFSSTAAFTLASPLRHDTVYIEYINATAFYNHTEPVGQIVHGKAFEVPPGLSQTPKLPVEWSADHVGLDKIKQALGGRLKLDAVADVTVRLGYWIETVHYVGKGIGARVSL</sequence>
<evidence type="ECO:0000313" key="7">
    <source>
        <dbReference type="Proteomes" id="UP000078397"/>
    </source>
</evidence>
<feature type="domain" description="Tag1-like fifth Ig-like" evidence="5">
    <location>
        <begin position="724"/>
        <end position="834"/>
    </location>
</feature>
<dbReference type="Pfam" id="PF26174">
    <property type="entry name" value="LEA-2_1"/>
    <property type="match status" value="1"/>
</dbReference>
<accession>A0A179G6C9</accession>
<feature type="compositionally biased region" description="Basic and acidic residues" evidence="1">
    <location>
        <begin position="44"/>
        <end position="63"/>
    </location>
</feature>
<organism evidence="6 7">
    <name type="scientific">Pochonia chlamydosporia 170</name>
    <dbReference type="NCBI Taxonomy" id="1380566"/>
    <lineage>
        <taxon>Eukaryota</taxon>
        <taxon>Fungi</taxon>
        <taxon>Dikarya</taxon>
        <taxon>Ascomycota</taxon>
        <taxon>Pezizomycotina</taxon>
        <taxon>Sordariomycetes</taxon>
        <taxon>Hypocreomycetidae</taxon>
        <taxon>Hypocreales</taxon>
        <taxon>Clavicipitaceae</taxon>
        <taxon>Pochonia</taxon>
    </lineage>
</organism>
<feature type="domain" description="Tag1 C-terminal" evidence="3">
    <location>
        <begin position="459"/>
        <end position="572"/>
    </location>
</feature>
<dbReference type="InterPro" id="IPR059066">
    <property type="entry name" value="Ig_Tag1-like_5th"/>
</dbReference>
<gene>
    <name evidence="6" type="ORF">VFPPC_12891</name>
</gene>
<evidence type="ECO:0000256" key="1">
    <source>
        <dbReference type="SAM" id="MobiDB-lite"/>
    </source>
</evidence>
<dbReference type="Pfam" id="PF26150">
    <property type="entry name" value="LEA-2_4"/>
    <property type="match status" value="1"/>
</dbReference>
<dbReference type="OrthoDB" id="5596576at2759"/>
<dbReference type="KEGG" id="pchm:VFPPC_12891"/>